<name>A0A2G5CGU0_AQUCA</name>
<proteinExistence type="predicted"/>
<dbReference type="PANTHER" id="PTHR16128:SF5">
    <property type="entry name" value="FAD_NAD(P)-BINDING OXIDOREDUCTASE FAMILY PROTEIN"/>
    <property type="match status" value="1"/>
</dbReference>
<dbReference type="AlphaFoldDB" id="A0A2G5CGU0"/>
<sequence length="110" mass="11744">MLVSQACRAVCDEPGVEAKFGTTVGTLQWLEDKNLWSPNDLDGKTLGHFDAVVASDKNVVSPRFTAVTGRPPPLDNVFSSRAAPKLEEVSVCSSIFLCVMVAFSEPLSSG</sequence>
<evidence type="ECO:0008006" key="3">
    <source>
        <dbReference type="Google" id="ProtNLM"/>
    </source>
</evidence>
<organism evidence="1 2">
    <name type="scientific">Aquilegia coerulea</name>
    <name type="common">Rocky mountain columbine</name>
    <dbReference type="NCBI Taxonomy" id="218851"/>
    <lineage>
        <taxon>Eukaryota</taxon>
        <taxon>Viridiplantae</taxon>
        <taxon>Streptophyta</taxon>
        <taxon>Embryophyta</taxon>
        <taxon>Tracheophyta</taxon>
        <taxon>Spermatophyta</taxon>
        <taxon>Magnoliopsida</taxon>
        <taxon>Ranunculales</taxon>
        <taxon>Ranunculaceae</taxon>
        <taxon>Thalictroideae</taxon>
        <taxon>Aquilegia</taxon>
    </lineage>
</organism>
<dbReference type="PANTHER" id="PTHR16128">
    <property type="entry name" value="FAD/NAD(P)-BINDING OXIDOREDUCTASE FAMILY PROTEIN"/>
    <property type="match status" value="1"/>
</dbReference>
<gene>
    <name evidence="1" type="ORF">AQUCO_05500032v1</name>
</gene>
<dbReference type="STRING" id="218851.A0A2G5CGU0"/>
<evidence type="ECO:0000313" key="2">
    <source>
        <dbReference type="Proteomes" id="UP000230069"/>
    </source>
</evidence>
<dbReference type="Proteomes" id="UP000230069">
    <property type="component" value="Unassembled WGS sequence"/>
</dbReference>
<evidence type="ECO:0000313" key="1">
    <source>
        <dbReference type="EMBL" id="PIA30479.1"/>
    </source>
</evidence>
<protein>
    <recommendedName>
        <fullName evidence="3">Amine oxidase domain-containing protein</fullName>
    </recommendedName>
</protein>
<dbReference type="InParanoid" id="A0A2G5CGU0"/>
<accession>A0A2G5CGU0</accession>
<keyword evidence="2" id="KW-1185">Reference proteome</keyword>
<dbReference type="OrthoDB" id="2161133at2759"/>
<dbReference type="EMBL" id="KZ305072">
    <property type="protein sequence ID" value="PIA30479.1"/>
    <property type="molecule type" value="Genomic_DNA"/>
</dbReference>
<reference evidence="1 2" key="1">
    <citation type="submission" date="2017-09" db="EMBL/GenBank/DDBJ databases">
        <title>WGS assembly of Aquilegia coerulea Goldsmith.</title>
        <authorList>
            <person name="Hodges S."/>
            <person name="Kramer E."/>
            <person name="Nordborg M."/>
            <person name="Tomkins J."/>
            <person name="Borevitz J."/>
            <person name="Derieg N."/>
            <person name="Yan J."/>
            <person name="Mihaltcheva S."/>
            <person name="Hayes R.D."/>
            <person name="Rokhsar D."/>
        </authorList>
    </citation>
    <scope>NUCLEOTIDE SEQUENCE [LARGE SCALE GENOMIC DNA]</scope>
    <source>
        <strain evidence="2">cv. Goldsmith</strain>
    </source>
</reference>